<sequence length="147" mass="16530">METYNCFGYHYSNHLAKLEVALPKEDYDYEYCNISTSNWNGLVISLKMKIDDPGHGLDNPDMNFETLLIDLDKVSKISSPHAASFDYSKPIIVFIYHHKDTNSYATNDMFCHTELCNRTTIDASILKGICQSVAGPAKIGVGSLERL</sequence>
<dbReference type="RefSeq" id="WP_114678820.1">
    <property type="nucleotide sequence ID" value="NZ_CP031188.1"/>
</dbReference>
<keyword evidence="2" id="KW-1185">Reference proteome</keyword>
<evidence type="ECO:0000313" key="2">
    <source>
        <dbReference type="Proteomes" id="UP000253951"/>
    </source>
</evidence>
<accession>A0A345HEQ2</accession>
<organism evidence="1 2">
    <name type="scientific">Flavobacterium arcticum</name>
    <dbReference type="NCBI Taxonomy" id="1784713"/>
    <lineage>
        <taxon>Bacteria</taxon>
        <taxon>Pseudomonadati</taxon>
        <taxon>Bacteroidota</taxon>
        <taxon>Flavobacteriia</taxon>
        <taxon>Flavobacteriales</taxon>
        <taxon>Flavobacteriaceae</taxon>
        <taxon>Flavobacterium</taxon>
    </lineage>
</organism>
<dbReference type="AlphaFoldDB" id="A0A345HEQ2"/>
<reference evidence="1 2" key="1">
    <citation type="submission" date="2018-07" db="EMBL/GenBank/DDBJ databases">
        <title>Complete genome sequence of Flavobacterium arcticum type strain SM1502T.</title>
        <authorList>
            <person name="Li Y."/>
            <person name="Li D.-D."/>
        </authorList>
    </citation>
    <scope>NUCLEOTIDE SEQUENCE [LARGE SCALE GENOMIC DNA]</scope>
    <source>
        <strain evidence="1 2">SM1502</strain>
    </source>
</reference>
<evidence type="ECO:0000313" key="1">
    <source>
        <dbReference type="EMBL" id="AXG75062.1"/>
    </source>
</evidence>
<protein>
    <submittedName>
        <fullName evidence="1">Uncharacterized protein</fullName>
    </submittedName>
</protein>
<dbReference type="EMBL" id="CP031188">
    <property type="protein sequence ID" value="AXG75062.1"/>
    <property type="molecule type" value="Genomic_DNA"/>
</dbReference>
<dbReference type="OrthoDB" id="9860531at2"/>
<dbReference type="KEGG" id="fat:DVK85_12810"/>
<gene>
    <name evidence="1" type="ORF">DVK85_12810</name>
</gene>
<dbReference type="Proteomes" id="UP000253951">
    <property type="component" value="Chromosome"/>
</dbReference>
<name>A0A345HEQ2_9FLAO</name>
<proteinExistence type="predicted"/>